<dbReference type="Proteomes" id="UP001153148">
    <property type="component" value="Unassembled WGS sequence"/>
</dbReference>
<dbReference type="EMBL" id="CAJPIN010016837">
    <property type="protein sequence ID" value="CAG2061671.1"/>
    <property type="molecule type" value="Genomic_DNA"/>
</dbReference>
<accession>A0ABN7P5J6</accession>
<evidence type="ECO:0000313" key="1">
    <source>
        <dbReference type="EMBL" id="CAG2061671.1"/>
    </source>
</evidence>
<comment type="caution">
    <text evidence="1">The sequence shown here is derived from an EMBL/GenBank/DDBJ whole genome shotgun (WGS) entry which is preliminary data.</text>
</comment>
<name>A0ABN7P5J6_TIMPD</name>
<gene>
    <name evidence="1" type="ORF">TPAB3V08_LOCUS8625</name>
</gene>
<reference evidence="1" key="1">
    <citation type="submission" date="2021-03" db="EMBL/GenBank/DDBJ databases">
        <authorList>
            <person name="Tran Van P."/>
        </authorList>
    </citation>
    <scope>NUCLEOTIDE SEQUENCE</scope>
</reference>
<protein>
    <submittedName>
        <fullName evidence="1">Uncharacterized protein</fullName>
    </submittedName>
</protein>
<evidence type="ECO:0000313" key="2">
    <source>
        <dbReference type="Proteomes" id="UP001153148"/>
    </source>
</evidence>
<organism evidence="1 2">
    <name type="scientific">Timema podura</name>
    <name type="common">Walking stick</name>
    <dbReference type="NCBI Taxonomy" id="61482"/>
    <lineage>
        <taxon>Eukaryota</taxon>
        <taxon>Metazoa</taxon>
        <taxon>Ecdysozoa</taxon>
        <taxon>Arthropoda</taxon>
        <taxon>Hexapoda</taxon>
        <taxon>Insecta</taxon>
        <taxon>Pterygota</taxon>
        <taxon>Neoptera</taxon>
        <taxon>Polyneoptera</taxon>
        <taxon>Phasmatodea</taxon>
        <taxon>Timematodea</taxon>
        <taxon>Timematoidea</taxon>
        <taxon>Timematidae</taxon>
        <taxon>Timema</taxon>
    </lineage>
</organism>
<keyword evidence="2" id="KW-1185">Reference proteome</keyword>
<sequence>MKCTHICMERKSGKPFMETTFNAPNQDLNPNLPLISGLIYCESDAFNHAATETDILQVLIKLNVHGVCPLYCRFYVKYGDPSLQNSCSDDCLKNSLCNIVTAQSGDTTQCDLFKTEFDTASASKEKKDVA</sequence>
<proteinExistence type="predicted"/>